<feature type="short sequence motif" description="GXSXG" evidence="4">
    <location>
        <begin position="283"/>
        <end position="287"/>
    </location>
</feature>
<evidence type="ECO:0000256" key="2">
    <source>
        <dbReference type="ARBA" id="ARBA00022963"/>
    </source>
</evidence>
<keyword evidence="5" id="KW-0472">Membrane</keyword>
<dbReference type="InterPro" id="IPR021771">
    <property type="entry name" value="Triacylglycerol_lipase_N"/>
</dbReference>
<feature type="active site" description="Proton acceptor" evidence="4">
    <location>
        <position position="439"/>
    </location>
</feature>
<accession>A0A7S2ZDA4</accession>
<dbReference type="EMBL" id="HBHW01006023">
    <property type="protein sequence ID" value="CAE0036563.1"/>
    <property type="molecule type" value="Transcribed_RNA"/>
</dbReference>
<evidence type="ECO:0000313" key="7">
    <source>
        <dbReference type="EMBL" id="CAE0036563.1"/>
    </source>
</evidence>
<dbReference type="Pfam" id="PF01734">
    <property type="entry name" value="Patatin"/>
    <property type="match status" value="1"/>
</dbReference>
<dbReference type="GO" id="GO:0016042">
    <property type="term" value="P:lipid catabolic process"/>
    <property type="evidence" value="ECO:0007669"/>
    <property type="project" value="UniProtKB-UniRule"/>
</dbReference>
<keyword evidence="1 4" id="KW-0378">Hydrolase</keyword>
<evidence type="ECO:0000256" key="4">
    <source>
        <dbReference type="PROSITE-ProRule" id="PRU01161"/>
    </source>
</evidence>
<dbReference type="InterPro" id="IPR016035">
    <property type="entry name" value="Acyl_Trfase/lysoPLipase"/>
</dbReference>
<evidence type="ECO:0000259" key="6">
    <source>
        <dbReference type="PROSITE" id="PS51635"/>
    </source>
</evidence>
<dbReference type="InterPro" id="IPR002641">
    <property type="entry name" value="PNPLA_dom"/>
</dbReference>
<feature type="transmembrane region" description="Helical" evidence="5">
    <location>
        <begin position="86"/>
        <end position="109"/>
    </location>
</feature>
<keyword evidence="5" id="KW-1133">Transmembrane helix</keyword>
<dbReference type="PROSITE" id="PS51635">
    <property type="entry name" value="PNPLA"/>
    <property type="match status" value="1"/>
</dbReference>
<dbReference type="SUPFAM" id="SSF52151">
    <property type="entry name" value="FabD/lysophospholipase-like"/>
    <property type="match status" value="1"/>
</dbReference>
<keyword evidence="3 4" id="KW-0443">Lipid metabolism</keyword>
<keyword evidence="2 4" id="KW-0442">Lipid degradation</keyword>
<comment type="caution">
    <text evidence="4">Lacks conserved residue(s) required for the propagation of feature annotation.</text>
</comment>
<evidence type="ECO:0000256" key="3">
    <source>
        <dbReference type="ARBA" id="ARBA00023098"/>
    </source>
</evidence>
<feature type="domain" description="PNPLA" evidence="6">
    <location>
        <begin position="252"/>
        <end position="452"/>
    </location>
</feature>
<evidence type="ECO:0000256" key="5">
    <source>
        <dbReference type="SAM" id="Phobius"/>
    </source>
</evidence>
<proteinExistence type="predicted"/>
<sequence length="656" mass="72744">MGAHHYAPHKASLMYAPMPQSPARRAGGGVRKLFVGKSSPLDDPAEPPIFGSTVYPTVQRDSIERWLKMSPEDSLEPDIESERKTLLASVVDVLVLVLFGWILWLRWYFRVTAAKWKLAKCTTYEAWRTQAHELDRVEGNLSWKHEESLTGSVDYDLLRKRLLEFKRLYDEGDTSGLCYSIRSGMTREFAGLSSPELYSVCAAGGTKQIVEDYINVVAFLLEKIAQKHEELPGHEALTFFNETRHAYGRTALVLSGGGSMGVYHLGVVRVLLKQRLLPMVVSGTSAGSIVAALVGLLSDHLLTKMLEGEGVRHPENGDPITFDFFGDDSLFTKLVRVLRTGNLHDIDHLASYMESLFGDVTFAEAFKRSGRILNITVTPSKGSEAPLLLNYLTAPNVLVWSAVTASCALPGVFAPVELYSRSVSGVKIAVHPHGSQWADGSIRADVPLARLGELFNVNHFIVSQVNAHFVLLRNSWFLQTRVASLLKAEVKFRYWQLTQLGCVPGIVRALFPIFVQPYEGDVTITPELGLEDLLGLYVNPTVEYTARSSAAAEVQTFSKLEQIRNHRLLELALERCSKEVAINSTFRGDQNGEESAKVVEAGTYLLFLQTASTQALTNFYFLLPYSKISALSQTGTVLALARSFRGQKGGWRLRGE</sequence>
<dbReference type="GO" id="GO:0004806">
    <property type="term" value="F:triacylglycerol lipase activity"/>
    <property type="evidence" value="ECO:0007669"/>
    <property type="project" value="InterPro"/>
</dbReference>
<dbReference type="InterPro" id="IPR050301">
    <property type="entry name" value="NTE"/>
</dbReference>
<evidence type="ECO:0000256" key="1">
    <source>
        <dbReference type="ARBA" id="ARBA00022801"/>
    </source>
</evidence>
<keyword evidence="5" id="KW-0812">Transmembrane</keyword>
<dbReference type="PANTHER" id="PTHR14226">
    <property type="entry name" value="NEUROPATHY TARGET ESTERASE/SWISS CHEESE D.MELANOGASTER"/>
    <property type="match status" value="1"/>
</dbReference>
<protein>
    <recommendedName>
        <fullName evidence="6">PNPLA domain-containing protein</fullName>
    </recommendedName>
</protein>
<dbReference type="AlphaFoldDB" id="A0A7S2ZDA4"/>
<dbReference type="Pfam" id="PF11815">
    <property type="entry name" value="DUF3336"/>
    <property type="match status" value="1"/>
</dbReference>
<reference evidence="7" key="1">
    <citation type="submission" date="2021-01" db="EMBL/GenBank/DDBJ databases">
        <authorList>
            <person name="Corre E."/>
            <person name="Pelletier E."/>
            <person name="Niang G."/>
            <person name="Scheremetjew M."/>
            <person name="Finn R."/>
            <person name="Kale V."/>
            <person name="Holt S."/>
            <person name="Cochrane G."/>
            <person name="Meng A."/>
            <person name="Brown T."/>
            <person name="Cohen L."/>
        </authorList>
    </citation>
    <scope>NUCLEOTIDE SEQUENCE</scope>
    <source>
        <strain evidence="7">CCMP 769</strain>
    </source>
</reference>
<feature type="active site" description="Nucleophile" evidence="4">
    <location>
        <position position="285"/>
    </location>
</feature>
<gene>
    <name evidence="7" type="ORF">RMAR00112_LOCUS4513</name>
</gene>
<organism evidence="7">
    <name type="scientific">Rhodosorus marinus</name>
    <dbReference type="NCBI Taxonomy" id="101924"/>
    <lineage>
        <taxon>Eukaryota</taxon>
        <taxon>Rhodophyta</taxon>
        <taxon>Stylonematophyceae</taxon>
        <taxon>Stylonematales</taxon>
        <taxon>Stylonemataceae</taxon>
        <taxon>Rhodosorus</taxon>
    </lineage>
</organism>
<dbReference type="Gene3D" id="3.40.1090.10">
    <property type="entry name" value="Cytosolic phospholipase A2 catalytic domain"/>
    <property type="match status" value="2"/>
</dbReference>
<feature type="short sequence motif" description="GXGXXG" evidence="4">
    <location>
        <begin position="256"/>
        <end position="261"/>
    </location>
</feature>
<dbReference type="PANTHER" id="PTHR14226:SF10">
    <property type="entry name" value="TRIACYLGLYCEROL LIPASE 4-RELATED"/>
    <property type="match status" value="1"/>
</dbReference>
<name>A0A7S2ZDA4_9RHOD</name>